<evidence type="ECO:0000313" key="3">
    <source>
        <dbReference type="Proteomes" id="UP001145069"/>
    </source>
</evidence>
<dbReference type="EMBL" id="JAMQKC010000004">
    <property type="protein sequence ID" value="MDC3416838.1"/>
    <property type="molecule type" value="Genomic_DNA"/>
</dbReference>
<sequence>MSFTGSTKIGKNINETAAKSFKGNNAPLRA</sequence>
<keyword evidence="3" id="KW-1185">Reference proteome</keyword>
<protein>
    <submittedName>
        <fullName evidence="2">Uncharacterized protein</fullName>
    </submittedName>
</protein>
<evidence type="ECO:0000313" key="2">
    <source>
        <dbReference type="EMBL" id="MDC3416838.1"/>
    </source>
</evidence>
<accession>A0A9X3WDQ3</accession>
<dbReference type="AlphaFoldDB" id="A0A9X3WDQ3"/>
<dbReference type="Proteomes" id="UP001145069">
    <property type="component" value="Unassembled WGS sequence"/>
</dbReference>
<comment type="caution">
    <text evidence="2">The sequence shown here is derived from an EMBL/GenBank/DDBJ whole genome shotgun (WGS) entry which is preliminary data.</text>
</comment>
<gene>
    <name evidence="2" type="ORF">NC799_07885</name>
</gene>
<reference evidence="2" key="1">
    <citation type="submission" date="2022-06" db="EMBL/GenBank/DDBJ databases">
        <title>Aquibacillus sp. a new bacterium isolated from soil saline samples.</title>
        <authorList>
            <person name="Galisteo C."/>
            <person name="De La Haba R."/>
            <person name="Sanchez-Porro C."/>
            <person name="Ventosa A."/>
        </authorList>
    </citation>
    <scope>NUCLEOTIDE SEQUENCE</scope>
    <source>
        <strain evidence="2">3ASR75-54</strain>
    </source>
</reference>
<feature type="region of interest" description="Disordered" evidence="1">
    <location>
        <begin position="1"/>
        <end position="30"/>
    </location>
</feature>
<evidence type="ECO:0000256" key="1">
    <source>
        <dbReference type="SAM" id="MobiDB-lite"/>
    </source>
</evidence>
<feature type="compositionally biased region" description="Polar residues" evidence="1">
    <location>
        <begin position="1"/>
        <end position="17"/>
    </location>
</feature>
<name>A0A9X3WDQ3_9BACI</name>
<proteinExistence type="predicted"/>
<organism evidence="2 3">
    <name type="scientific">Aquibacillus salsiterrae</name>
    <dbReference type="NCBI Taxonomy" id="2950439"/>
    <lineage>
        <taxon>Bacteria</taxon>
        <taxon>Bacillati</taxon>
        <taxon>Bacillota</taxon>
        <taxon>Bacilli</taxon>
        <taxon>Bacillales</taxon>
        <taxon>Bacillaceae</taxon>
        <taxon>Aquibacillus</taxon>
    </lineage>
</organism>
<dbReference type="RefSeq" id="WP_272445878.1">
    <property type="nucleotide sequence ID" value="NZ_JAMQKC010000004.1"/>
</dbReference>